<evidence type="ECO:0000259" key="6">
    <source>
        <dbReference type="PROSITE" id="PS50071"/>
    </source>
</evidence>
<dbReference type="PANTHER" id="PTHR24324:SF9">
    <property type="entry name" value="HOMEOBOX DOMAIN-CONTAINING PROTEIN"/>
    <property type="match status" value="1"/>
</dbReference>
<feature type="compositionally biased region" description="Polar residues" evidence="5">
    <location>
        <begin position="1"/>
        <end position="11"/>
    </location>
</feature>
<gene>
    <name evidence="7" type="ORF">BDZ90DRAFT_73668</name>
</gene>
<evidence type="ECO:0000256" key="5">
    <source>
        <dbReference type="SAM" id="MobiDB-lite"/>
    </source>
</evidence>
<dbReference type="InterPro" id="IPR051000">
    <property type="entry name" value="Homeobox_DNA-bind_prot"/>
</dbReference>
<proteinExistence type="predicted"/>
<dbReference type="STRING" id="1569628.A0A316UN59"/>
<feature type="compositionally biased region" description="Low complexity" evidence="5">
    <location>
        <begin position="52"/>
        <end position="67"/>
    </location>
</feature>
<name>A0A316UN59_9BASI</name>
<feature type="compositionally biased region" description="Polar residues" evidence="5">
    <location>
        <begin position="636"/>
        <end position="645"/>
    </location>
</feature>
<feature type="DNA-binding region" description="Homeobox" evidence="3">
    <location>
        <begin position="82"/>
        <end position="141"/>
    </location>
</feature>
<reference evidence="7 8" key="1">
    <citation type="journal article" date="2018" name="Mol. Biol. Evol.">
        <title>Broad Genomic Sampling Reveals a Smut Pathogenic Ancestry of the Fungal Clade Ustilaginomycotina.</title>
        <authorList>
            <person name="Kijpornyongpan T."/>
            <person name="Mondo S.J."/>
            <person name="Barry K."/>
            <person name="Sandor L."/>
            <person name="Lee J."/>
            <person name="Lipzen A."/>
            <person name="Pangilinan J."/>
            <person name="LaButti K."/>
            <person name="Hainaut M."/>
            <person name="Henrissat B."/>
            <person name="Grigoriev I.V."/>
            <person name="Spatafora J.W."/>
            <person name="Aime M.C."/>
        </authorList>
    </citation>
    <scope>NUCLEOTIDE SEQUENCE [LARGE SCALE GENOMIC DNA]</scope>
    <source>
        <strain evidence="7 8">MCA 5214</strain>
    </source>
</reference>
<dbReference type="Pfam" id="PF00046">
    <property type="entry name" value="Homeodomain"/>
    <property type="match status" value="1"/>
</dbReference>
<organism evidence="7 8">
    <name type="scientific">Jaminaea rosea</name>
    <dbReference type="NCBI Taxonomy" id="1569628"/>
    <lineage>
        <taxon>Eukaryota</taxon>
        <taxon>Fungi</taxon>
        <taxon>Dikarya</taxon>
        <taxon>Basidiomycota</taxon>
        <taxon>Ustilaginomycotina</taxon>
        <taxon>Exobasidiomycetes</taxon>
        <taxon>Microstromatales</taxon>
        <taxon>Microstromatales incertae sedis</taxon>
        <taxon>Jaminaea</taxon>
    </lineage>
</organism>
<evidence type="ECO:0000313" key="8">
    <source>
        <dbReference type="Proteomes" id="UP000245884"/>
    </source>
</evidence>
<feature type="region of interest" description="Disordered" evidence="5">
    <location>
        <begin position="546"/>
        <end position="570"/>
    </location>
</feature>
<dbReference type="GO" id="GO:0030154">
    <property type="term" value="P:cell differentiation"/>
    <property type="evidence" value="ECO:0007669"/>
    <property type="project" value="TreeGrafter"/>
</dbReference>
<feature type="compositionally biased region" description="Low complexity" evidence="5">
    <location>
        <begin position="19"/>
        <end position="40"/>
    </location>
</feature>
<dbReference type="PROSITE" id="PS50071">
    <property type="entry name" value="HOMEOBOX_2"/>
    <property type="match status" value="1"/>
</dbReference>
<evidence type="ECO:0000313" key="7">
    <source>
        <dbReference type="EMBL" id="PWN25353.1"/>
    </source>
</evidence>
<keyword evidence="2 3" id="KW-0371">Homeobox</keyword>
<dbReference type="PANTHER" id="PTHR24324">
    <property type="entry name" value="HOMEOBOX PROTEIN HHEX"/>
    <property type="match status" value="1"/>
</dbReference>
<evidence type="ECO:0000256" key="3">
    <source>
        <dbReference type="PROSITE-ProRule" id="PRU00108"/>
    </source>
</evidence>
<dbReference type="Proteomes" id="UP000245884">
    <property type="component" value="Unassembled WGS sequence"/>
</dbReference>
<feature type="compositionally biased region" description="Basic and acidic residues" evidence="5">
    <location>
        <begin position="619"/>
        <end position="634"/>
    </location>
</feature>
<feature type="compositionally biased region" description="Acidic residues" evidence="5">
    <location>
        <begin position="226"/>
        <end position="245"/>
    </location>
</feature>
<dbReference type="SMART" id="SM00389">
    <property type="entry name" value="HOX"/>
    <property type="match status" value="1"/>
</dbReference>
<dbReference type="GO" id="GO:0006357">
    <property type="term" value="P:regulation of transcription by RNA polymerase II"/>
    <property type="evidence" value="ECO:0007669"/>
    <property type="project" value="TreeGrafter"/>
</dbReference>
<dbReference type="SUPFAM" id="SSF46689">
    <property type="entry name" value="Homeodomain-like"/>
    <property type="match status" value="1"/>
</dbReference>
<keyword evidence="3 4" id="KW-0539">Nucleus</keyword>
<sequence length="703" mass="75793">MTMIVTSSPSQEPARPKLSDSAASNATTADPASTPTTSPNKPYQSHLGPFVPLTTSTTSSPSDSSTLSLEQRFPFLLEQTGRRRSRQLLSPSQTNVLLNILRQTRFPSTAVREAAAKELGISPRKVQVFFQNKRQGLKKRRRLEAALGLGELARGGISMDEGPERTEVGGQPQKRQRAMTLASTSVSPADSPEKRAAQPLPAMMRSNATHDANWLFDRQARQSADEMIEEGDESMDLDEDEEEGTSTDKESSGSKDDAEAEIEEPPTPRAVTRPAGTAWPSHQRRSSDLRPSSRHGRMLSQSDAQGVPFSLRAPPVNISPRRRATLTTPTTLQPLPPATALPPFAAPIHPSHVASGTSCLGLSQMGSQLAGTPSVPFTSSTQSQHSNSYLSGVVTQRGHLRSFSLASAPLQPALPYTQSYELATMMPPRGPLHPDVPASSFAAGATQRQRARAQTIHGRTIPSQMTAGLAPPFIDWRNGDQSINASTLDAYSGSSSVVDPTGSWSPTSIFDRTTVATNDEAQRQQKRMLGPSPQCRTFTMLPQQWTLPTPTTTKSTYERAKGPSMSSGRRLAPTLDLSLDVPLTVDQCYVVGARRRRIMVGPTDEGNLTLPPISAPLLKQDEARTEKDAHEKPTRPNLNRTQTTPTPLPSVSELTRTLGLAWSVRSNGRSEDDSAGAVDGMEAKGDSTGPAVRSESLREPVSA</sequence>
<dbReference type="EMBL" id="KZ819676">
    <property type="protein sequence ID" value="PWN25353.1"/>
    <property type="molecule type" value="Genomic_DNA"/>
</dbReference>
<feature type="region of interest" description="Disordered" evidence="5">
    <location>
        <begin position="224"/>
        <end position="316"/>
    </location>
</feature>
<dbReference type="InterPro" id="IPR009057">
    <property type="entry name" value="Homeodomain-like_sf"/>
</dbReference>
<dbReference type="CDD" id="cd00086">
    <property type="entry name" value="homeodomain"/>
    <property type="match status" value="1"/>
</dbReference>
<dbReference type="GO" id="GO:0000978">
    <property type="term" value="F:RNA polymerase II cis-regulatory region sequence-specific DNA binding"/>
    <property type="evidence" value="ECO:0007669"/>
    <property type="project" value="TreeGrafter"/>
</dbReference>
<keyword evidence="1 3" id="KW-0238">DNA-binding</keyword>
<accession>A0A316UN59</accession>
<keyword evidence="8" id="KW-1185">Reference proteome</keyword>
<dbReference type="GeneID" id="37031643"/>
<protein>
    <recommendedName>
        <fullName evidence="6">Homeobox domain-containing protein</fullName>
    </recommendedName>
</protein>
<dbReference type="AlphaFoldDB" id="A0A316UN59"/>
<dbReference type="RefSeq" id="XP_025359965.1">
    <property type="nucleotide sequence ID" value="XM_025509820.1"/>
</dbReference>
<comment type="subcellular location">
    <subcellularLocation>
        <location evidence="3 4">Nucleus</location>
    </subcellularLocation>
</comment>
<dbReference type="GO" id="GO:0005634">
    <property type="term" value="C:nucleus"/>
    <property type="evidence" value="ECO:0007669"/>
    <property type="project" value="UniProtKB-SubCell"/>
</dbReference>
<feature type="region of interest" description="Disordered" evidence="5">
    <location>
        <begin position="609"/>
        <end position="703"/>
    </location>
</feature>
<feature type="compositionally biased region" description="Basic and acidic residues" evidence="5">
    <location>
        <begin position="246"/>
        <end position="257"/>
    </location>
</feature>
<dbReference type="Gene3D" id="1.10.10.60">
    <property type="entry name" value="Homeodomain-like"/>
    <property type="match status" value="1"/>
</dbReference>
<evidence type="ECO:0000256" key="2">
    <source>
        <dbReference type="ARBA" id="ARBA00023155"/>
    </source>
</evidence>
<feature type="domain" description="Homeobox" evidence="6">
    <location>
        <begin position="80"/>
        <end position="140"/>
    </location>
</feature>
<evidence type="ECO:0000256" key="1">
    <source>
        <dbReference type="ARBA" id="ARBA00023125"/>
    </source>
</evidence>
<feature type="region of interest" description="Disordered" evidence="5">
    <location>
        <begin position="1"/>
        <end position="67"/>
    </location>
</feature>
<dbReference type="InterPro" id="IPR001356">
    <property type="entry name" value="HD"/>
</dbReference>
<evidence type="ECO:0000256" key="4">
    <source>
        <dbReference type="RuleBase" id="RU000682"/>
    </source>
</evidence>
<feature type="region of interest" description="Disordered" evidence="5">
    <location>
        <begin position="156"/>
        <end position="201"/>
    </location>
</feature>
<dbReference type="OrthoDB" id="6159439at2759"/>